<organism evidence="1 2">
    <name type="scientific">Trichothecium roseum</name>
    <dbReference type="NCBI Taxonomy" id="47278"/>
    <lineage>
        <taxon>Eukaryota</taxon>
        <taxon>Fungi</taxon>
        <taxon>Dikarya</taxon>
        <taxon>Ascomycota</taxon>
        <taxon>Pezizomycotina</taxon>
        <taxon>Sordariomycetes</taxon>
        <taxon>Hypocreomycetidae</taxon>
        <taxon>Hypocreales</taxon>
        <taxon>Hypocreales incertae sedis</taxon>
        <taxon>Trichothecium</taxon>
    </lineage>
</organism>
<evidence type="ECO:0000313" key="1">
    <source>
        <dbReference type="EMBL" id="KAI9903493.1"/>
    </source>
</evidence>
<gene>
    <name evidence="1" type="ORF">N3K66_000022</name>
</gene>
<sequence length="119" mass="12854">MAAIESPPKRKKLSSTPIWSTSMFNASDHRVTRSFSASVRGFVFSPAAANRSAFSCWVDSDGPICLSFMRSVFLDAVNGSAAIGTRRDGIMYLLLEIGAHLAIRGSQLVLVHACCQRSS</sequence>
<name>A0ACC0VBJ7_9HYPO</name>
<comment type="caution">
    <text evidence="1">The sequence shown here is derived from an EMBL/GenBank/DDBJ whole genome shotgun (WGS) entry which is preliminary data.</text>
</comment>
<evidence type="ECO:0000313" key="2">
    <source>
        <dbReference type="Proteomes" id="UP001163324"/>
    </source>
</evidence>
<reference evidence="1" key="1">
    <citation type="submission" date="2022-10" db="EMBL/GenBank/DDBJ databases">
        <title>Complete Genome of Trichothecium roseum strain YXFP-22015, a Plant Pathogen Isolated from Citrus.</title>
        <authorList>
            <person name="Wang Y."/>
            <person name="Zhu L."/>
        </authorList>
    </citation>
    <scope>NUCLEOTIDE SEQUENCE</scope>
    <source>
        <strain evidence="1">YXFP-22015</strain>
    </source>
</reference>
<dbReference type="EMBL" id="CM047940">
    <property type="protein sequence ID" value="KAI9903493.1"/>
    <property type="molecule type" value="Genomic_DNA"/>
</dbReference>
<dbReference type="Proteomes" id="UP001163324">
    <property type="component" value="Chromosome 1"/>
</dbReference>
<accession>A0ACC0VBJ7</accession>
<proteinExistence type="predicted"/>
<keyword evidence="2" id="KW-1185">Reference proteome</keyword>
<protein>
    <submittedName>
        <fullName evidence="1">Uncharacterized protein</fullName>
    </submittedName>
</protein>